<accession>A0ABX7T4T5</accession>
<dbReference type="Gene3D" id="3.20.20.80">
    <property type="entry name" value="Glycosidases"/>
    <property type="match status" value="1"/>
</dbReference>
<dbReference type="Pfam" id="PF01183">
    <property type="entry name" value="Glyco_hydro_25"/>
    <property type="match status" value="1"/>
</dbReference>
<dbReference type="SUPFAM" id="SSF51445">
    <property type="entry name" value="(Trans)glycosidases"/>
    <property type="match status" value="1"/>
</dbReference>
<dbReference type="PANTHER" id="PTHR34135:SF2">
    <property type="entry name" value="LYSOZYME"/>
    <property type="match status" value="1"/>
</dbReference>
<dbReference type="InterPro" id="IPR002053">
    <property type="entry name" value="Glyco_hydro_25"/>
</dbReference>
<keyword evidence="2" id="KW-1133">Transmembrane helix</keyword>
<keyword evidence="2" id="KW-0472">Membrane</keyword>
<evidence type="ECO:0000313" key="4">
    <source>
        <dbReference type="Proteomes" id="UP000663923"/>
    </source>
</evidence>
<sequence length="236" mass="26109">MRQGKRVSTQSKKNTVLRYGLSIIALLIIAFVLRNIAVGWAPPRDQYPVQGISVDASHGQITWHVAGATGVDFAYVRATNGAEERDPVFATNIKGAGDAGIRYGAVHEYSLCRLASDQATMFVTTVPREENILPPAVRLAYDNGCKDRPGRALVLSELNTFLNQIEGHSGKPAVIIVSKEFEEDYNISSGISRTFWLEGNFFPPDYATKPWVMWRASDMRRVSGIDGPVNWNVVRP</sequence>
<dbReference type="PROSITE" id="PS51904">
    <property type="entry name" value="GLYCOSYL_HYDROL_F25_2"/>
    <property type="match status" value="1"/>
</dbReference>
<organism evidence="3 4">
    <name type="scientific">Parasphingorhabdus cellanae</name>
    <dbReference type="NCBI Taxonomy" id="2806553"/>
    <lineage>
        <taxon>Bacteria</taxon>
        <taxon>Pseudomonadati</taxon>
        <taxon>Pseudomonadota</taxon>
        <taxon>Alphaproteobacteria</taxon>
        <taxon>Sphingomonadales</taxon>
        <taxon>Sphingomonadaceae</taxon>
        <taxon>Parasphingorhabdus</taxon>
    </lineage>
</organism>
<dbReference type="InterPro" id="IPR017853">
    <property type="entry name" value="GH"/>
</dbReference>
<keyword evidence="3" id="KW-0378">Hydrolase</keyword>
<dbReference type="Proteomes" id="UP000663923">
    <property type="component" value="Chromosome"/>
</dbReference>
<feature type="transmembrane region" description="Helical" evidence="2">
    <location>
        <begin position="21"/>
        <end position="41"/>
    </location>
</feature>
<proteinExistence type="inferred from homology"/>
<reference evidence="3 4" key="1">
    <citation type="submission" date="2021-03" db="EMBL/GenBank/DDBJ databases">
        <title>Complete genome of Parasphingorhabdus_sp.JHSY0214.</title>
        <authorList>
            <person name="Yoo J.H."/>
            <person name="Bae J.W."/>
        </authorList>
    </citation>
    <scope>NUCLEOTIDE SEQUENCE [LARGE SCALE GENOMIC DNA]</scope>
    <source>
        <strain evidence="3 4">JHSY0214</strain>
    </source>
</reference>
<evidence type="ECO:0000256" key="1">
    <source>
        <dbReference type="ARBA" id="ARBA00010646"/>
    </source>
</evidence>
<comment type="similarity">
    <text evidence="1">Belongs to the glycosyl hydrolase 25 family.</text>
</comment>
<dbReference type="GO" id="GO:0016787">
    <property type="term" value="F:hydrolase activity"/>
    <property type="evidence" value="ECO:0007669"/>
    <property type="project" value="UniProtKB-KW"/>
</dbReference>
<keyword evidence="4" id="KW-1185">Reference proteome</keyword>
<gene>
    <name evidence="3" type="ORF">J4G78_03140</name>
</gene>
<keyword evidence="2" id="KW-0812">Transmembrane</keyword>
<dbReference type="EMBL" id="CP071794">
    <property type="protein sequence ID" value="QTD56601.1"/>
    <property type="molecule type" value="Genomic_DNA"/>
</dbReference>
<name>A0ABX7T4T5_9SPHN</name>
<evidence type="ECO:0000256" key="2">
    <source>
        <dbReference type="SAM" id="Phobius"/>
    </source>
</evidence>
<protein>
    <submittedName>
        <fullName evidence="3">Glycoside hydrolase family 25</fullName>
    </submittedName>
</protein>
<dbReference type="PANTHER" id="PTHR34135">
    <property type="entry name" value="LYSOZYME"/>
    <property type="match status" value="1"/>
</dbReference>
<evidence type="ECO:0000313" key="3">
    <source>
        <dbReference type="EMBL" id="QTD56601.1"/>
    </source>
</evidence>